<evidence type="ECO:0000256" key="7">
    <source>
        <dbReference type="ARBA" id="ARBA00083669"/>
    </source>
</evidence>
<dbReference type="AlphaFoldDB" id="A0A3F2RYC7"/>
<dbReference type="InterPro" id="IPR020103">
    <property type="entry name" value="PsdUridine_synth_cat_dom_sf"/>
</dbReference>
<evidence type="ECO:0000313" key="11">
    <source>
        <dbReference type="EMBL" id="RLN66587.1"/>
    </source>
</evidence>
<dbReference type="InterPro" id="IPR048741">
    <property type="entry name" value="Pus10-like_C"/>
</dbReference>
<dbReference type="PANTHER" id="PTHR21568">
    <property type="entry name" value="TRNA PSEUDOURIDINE SYNTHASE PUS10"/>
    <property type="match status" value="1"/>
</dbReference>
<feature type="domain" description="Pus10-like C-terminal" evidence="9">
    <location>
        <begin position="252"/>
        <end position="482"/>
    </location>
</feature>
<reference evidence="12 13" key="1">
    <citation type="submission" date="2018-07" db="EMBL/GenBank/DDBJ databases">
        <title>Genome sequencing of oomycete isolates from Chile give support for New Zealand origin for Phytophthora kernoviae and make available the first Nothophytophthora sp. genome.</title>
        <authorList>
            <person name="Studholme D.J."/>
            <person name="Sanfuentes E."/>
            <person name="Panda P."/>
            <person name="Hill R."/>
            <person name="Sambles C."/>
            <person name="Grant M."/>
            <person name="Williams N.M."/>
            <person name="Mcdougal R.L."/>
        </authorList>
    </citation>
    <scope>NUCLEOTIDE SEQUENCE [LARGE SCALE GENOMIC DNA]</scope>
    <source>
        <strain evidence="11">Chile6</strain>
        <strain evidence="10">Chile7</strain>
    </source>
</reference>
<comment type="similarity">
    <text evidence="1">Belongs to the pseudouridine synthase Pus10 family.</text>
</comment>
<dbReference type="Proteomes" id="UP000284657">
    <property type="component" value="Unassembled WGS sequence"/>
</dbReference>
<dbReference type="Gene3D" id="3.30.70.3190">
    <property type="match status" value="1"/>
</dbReference>
<evidence type="ECO:0000313" key="12">
    <source>
        <dbReference type="Proteomes" id="UP000277300"/>
    </source>
</evidence>
<evidence type="ECO:0000256" key="2">
    <source>
        <dbReference type="ARBA" id="ARBA00012787"/>
    </source>
</evidence>
<dbReference type="GO" id="GO:0160148">
    <property type="term" value="F:tRNA pseudouridine(55) synthase activity"/>
    <property type="evidence" value="ECO:0007669"/>
    <property type="project" value="UniProtKB-EC"/>
</dbReference>
<dbReference type="OrthoDB" id="271937at2759"/>
<dbReference type="FunFam" id="3.30.70.2510:FF:000001">
    <property type="entry name" value="tRNA pseudouridine synthase Pus10"/>
    <property type="match status" value="1"/>
</dbReference>
<evidence type="ECO:0000259" key="8">
    <source>
        <dbReference type="Pfam" id="PF21237"/>
    </source>
</evidence>
<dbReference type="Proteomes" id="UP000277300">
    <property type="component" value="Unassembled WGS sequence"/>
</dbReference>
<protein>
    <recommendedName>
        <fullName evidence="2">tRNA pseudouridine(55) synthase</fullName>
        <ecNumber evidence="2">5.4.99.25</ecNumber>
    </recommendedName>
    <alternativeName>
        <fullName evidence="7">tRNA pseudouridine 55 synthase</fullName>
    </alternativeName>
    <alternativeName>
        <fullName evidence="5">tRNA pseudouridylate synthase</fullName>
    </alternativeName>
    <alternativeName>
        <fullName evidence="6">tRNA-uridine isomerase</fullName>
    </alternativeName>
</protein>
<sequence length="487" mass="54057">MDLTQTLREKSALSAAGLLRARELGVCVRCCLRFADIEDSDIYACSEEKLIAVVREFAQESGVLGFEPQEVSGCTCCVGVLNSSFHEQILADVRRLAAEAHYDAKIFSLNIKLPSVVLLREYSLLQFLRTDVENFPRKMPFDMKDVLKSLIAPSMSAILHDAECVNGSEFAVLIDIKHDESANEVRQIPAIKKQLEGTRKRSRGPPPVFDGFGAISRALATLSSMPETVKSPPERLATTPQAVITFERDSVYMQGRYLKFQRGLSQTPWVLDGERLGESSVEECIGDIALPFFRGSSYKFHTAGREDVDVRMLGNGRPFILEILDAKKAYLDQAEYDQIQKAVNVANKGAVEIVDAKSSSKDYFTGLQAGADSKKKTYCCVVWSEGALTPESIAKIDTIQDLTIQQQTPIRVLHRRTLMTRPKIIHAAKCEVLNKHYMLLRLTTSAGTYVKEFVHGDRGRTNPNVASILGCDADIIQLDVESLIDAQ</sequence>
<dbReference type="GO" id="GO:0031119">
    <property type="term" value="P:tRNA pseudouridine synthesis"/>
    <property type="evidence" value="ECO:0007669"/>
    <property type="project" value="UniProtKB-ARBA"/>
</dbReference>
<dbReference type="NCBIfam" id="TIGR01213">
    <property type="entry name" value="pseudo_Pus10arc"/>
    <property type="match status" value="1"/>
</dbReference>
<evidence type="ECO:0000256" key="3">
    <source>
        <dbReference type="ARBA" id="ARBA00022694"/>
    </source>
</evidence>
<evidence type="ECO:0000256" key="4">
    <source>
        <dbReference type="ARBA" id="ARBA00023235"/>
    </source>
</evidence>
<evidence type="ECO:0000313" key="13">
    <source>
        <dbReference type="Proteomes" id="UP000284657"/>
    </source>
</evidence>
<dbReference type="EMBL" id="MBDO02000034">
    <property type="protein sequence ID" value="RLN66587.1"/>
    <property type="molecule type" value="Genomic_DNA"/>
</dbReference>
<dbReference type="EC" id="5.4.99.25" evidence="2"/>
<evidence type="ECO:0000259" key="9">
    <source>
        <dbReference type="Pfam" id="PF21238"/>
    </source>
</evidence>
<accession>A0A3F2RYC7</accession>
<evidence type="ECO:0000256" key="5">
    <source>
        <dbReference type="ARBA" id="ARBA00075270"/>
    </source>
</evidence>
<dbReference type="FunFam" id="3.30.70.3190:FF:000001">
    <property type="entry name" value="tRNA pseudouridine synthase Pus10"/>
    <property type="match status" value="1"/>
</dbReference>
<proteinExistence type="inferred from homology"/>
<keyword evidence="4" id="KW-0413">Isomerase</keyword>
<keyword evidence="3" id="KW-0819">tRNA processing</keyword>
<feature type="domain" description="Pus10 N-terminal eukaryotes" evidence="8">
    <location>
        <begin position="74"/>
        <end position="235"/>
    </location>
</feature>
<evidence type="ECO:0000256" key="1">
    <source>
        <dbReference type="ARBA" id="ARBA00009652"/>
    </source>
</evidence>
<comment type="caution">
    <text evidence="11">The sequence shown here is derived from an EMBL/GenBank/DDBJ whole genome shotgun (WGS) entry which is preliminary data.</text>
</comment>
<evidence type="ECO:0000313" key="10">
    <source>
        <dbReference type="EMBL" id="RLN46055.1"/>
    </source>
</evidence>
<name>A0A3F2RYC7_9STRA</name>
<organism evidence="11 12">
    <name type="scientific">Phytophthora kernoviae</name>
    <dbReference type="NCBI Taxonomy" id="325452"/>
    <lineage>
        <taxon>Eukaryota</taxon>
        <taxon>Sar</taxon>
        <taxon>Stramenopiles</taxon>
        <taxon>Oomycota</taxon>
        <taxon>Peronosporomycetes</taxon>
        <taxon>Peronosporales</taxon>
        <taxon>Peronosporaceae</taxon>
        <taxon>Phytophthora</taxon>
    </lineage>
</organism>
<dbReference type="PANTHER" id="PTHR21568:SF0">
    <property type="entry name" value="TRNA PSEUDOURIDINE SYNTHASE PUS10"/>
    <property type="match status" value="1"/>
</dbReference>
<dbReference type="SUPFAM" id="SSF55120">
    <property type="entry name" value="Pseudouridine synthase"/>
    <property type="match status" value="1"/>
</dbReference>
<gene>
    <name evidence="10" type="ORF">BBJ29_003385</name>
    <name evidence="11" type="ORF">BBP00_00002133</name>
</gene>
<evidence type="ECO:0000256" key="6">
    <source>
        <dbReference type="ARBA" id="ARBA00079393"/>
    </source>
</evidence>
<dbReference type="EMBL" id="MBAD02002613">
    <property type="protein sequence ID" value="RLN46055.1"/>
    <property type="molecule type" value="Genomic_DNA"/>
</dbReference>
<dbReference type="InterPro" id="IPR039894">
    <property type="entry name" value="Pus10-like"/>
</dbReference>
<dbReference type="Gene3D" id="3.30.70.2510">
    <property type="match status" value="1"/>
</dbReference>
<dbReference type="GO" id="GO:0003723">
    <property type="term" value="F:RNA binding"/>
    <property type="evidence" value="ECO:0007669"/>
    <property type="project" value="InterPro"/>
</dbReference>
<dbReference type="InterPro" id="IPR048742">
    <property type="entry name" value="Pus10_N_euk"/>
</dbReference>
<dbReference type="Pfam" id="PF21238">
    <property type="entry name" value="Pus10_C"/>
    <property type="match status" value="1"/>
</dbReference>
<dbReference type="Pfam" id="PF21237">
    <property type="entry name" value="Pus10_N_euk"/>
    <property type="match status" value="1"/>
</dbReference>